<dbReference type="RefSeq" id="WP_092370867.1">
    <property type="nucleotide sequence ID" value="NZ_CP176637.1"/>
</dbReference>
<dbReference type="Pfam" id="PF02604">
    <property type="entry name" value="PhdYeFM_antitox"/>
    <property type="match status" value="1"/>
</dbReference>
<dbReference type="InterPro" id="IPR036165">
    <property type="entry name" value="YefM-like_sf"/>
</dbReference>
<evidence type="ECO:0000313" key="3">
    <source>
        <dbReference type="EMBL" id="SEU17572.1"/>
    </source>
</evidence>
<sequence length="87" mass="9772">MPNIMPITDLRKTNEISDLCHKSQEPVFITKNGYGDLVVMSIEAYEKLVRDIQVDAAILEAEKEVREGAELMDAREALVGLRRKQGA</sequence>
<comment type="similarity">
    <text evidence="1 2">Belongs to the phD/YefM antitoxin family.</text>
</comment>
<evidence type="ECO:0000256" key="2">
    <source>
        <dbReference type="RuleBase" id="RU362080"/>
    </source>
</evidence>
<evidence type="ECO:0000313" key="4">
    <source>
        <dbReference type="Proteomes" id="UP000198508"/>
    </source>
</evidence>
<dbReference type="SUPFAM" id="SSF143120">
    <property type="entry name" value="YefM-like"/>
    <property type="match status" value="1"/>
</dbReference>
<dbReference type="NCBIfam" id="TIGR01552">
    <property type="entry name" value="phd_fam"/>
    <property type="match status" value="1"/>
</dbReference>
<accession>A0A1I0K1S3</accession>
<dbReference type="AlphaFoldDB" id="A0A1I0K1S3"/>
<comment type="function">
    <text evidence="2">Antitoxin component of a type II toxin-antitoxin (TA) system.</text>
</comment>
<gene>
    <name evidence="3" type="ORF">SAMN05216313_1432</name>
</gene>
<keyword evidence="4" id="KW-1185">Reference proteome</keyword>
<name>A0A1I0K1S3_9FIRM</name>
<evidence type="ECO:0000256" key="1">
    <source>
        <dbReference type="ARBA" id="ARBA00009981"/>
    </source>
</evidence>
<dbReference type="GeneID" id="93281201"/>
<reference evidence="4" key="1">
    <citation type="submission" date="2016-10" db="EMBL/GenBank/DDBJ databases">
        <authorList>
            <person name="Varghese N."/>
            <person name="Submissions S."/>
        </authorList>
    </citation>
    <scope>NUCLEOTIDE SEQUENCE [LARGE SCALE GENOMIC DNA]</scope>
    <source>
        <strain evidence="4">NLAE-zl-G277</strain>
    </source>
</reference>
<dbReference type="InterPro" id="IPR006442">
    <property type="entry name" value="Antitoxin_Phd/YefM"/>
</dbReference>
<organism evidence="3 4">
    <name type="scientific">Enterocloster lavalensis</name>
    <dbReference type="NCBI Taxonomy" id="460384"/>
    <lineage>
        <taxon>Bacteria</taxon>
        <taxon>Bacillati</taxon>
        <taxon>Bacillota</taxon>
        <taxon>Clostridia</taxon>
        <taxon>Lachnospirales</taxon>
        <taxon>Lachnospiraceae</taxon>
        <taxon>Enterocloster</taxon>
    </lineage>
</organism>
<protein>
    <recommendedName>
        <fullName evidence="2">Antitoxin</fullName>
    </recommendedName>
</protein>
<dbReference type="EMBL" id="FOIM01000043">
    <property type="protein sequence ID" value="SEU17572.1"/>
    <property type="molecule type" value="Genomic_DNA"/>
</dbReference>
<proteinExistence type="inferred from homology"/>
<dbReference type="STRING" id="460384.SAMN05216313_1432"/>
<dbReference type="Proteomes" id="UP000198508">
    <property type="component" value="Unassembled WGS sequence"/>
</dbReference>